<evidence type="ECO:0000256" key="3">
    <source>
        <dbReference type="ARBA" id="ARBA00022795"/>
    </source>
</evidence>
<accession>A0A0B0EFQ9</accession>
<evidence type="ECO:0000256" key="2">
    <source>
        <dbReference type="ARBA" id="ARBA00007703"/>
    </source>
</evidence>
<dbReference type="EMBL" id="JRYO01000161">
    <property type="protein sequence ID" value="KHE91932.1"/>
    <property type="molecule type" value="Genomic_DNA"/>
</dbReference>
<evidence type="ECO:0000256" key="1">
    <source>
        <dbReference type="ARBA" id="ARBA00002397"/>
    </source>
</evidence>
<organism evidence="4 5">
    <name type="scientific">Candidatus Scalindua brodae</name>
    <dbReference type="NCBI Taxonomy" id="237368"/>
    <lineage>
        <taxon>Bacteria</taxon>
        <taxon>Pseudomonadati</taxon>
        <taxon>Planctomycetota</taxon>
        <taxon>Candidatus Brocadiia</taxon>
        <taxon>Candidatus Brocadiales</taxon>
        <taxon>Candidatus Scalinduaceae</taxon>
        <taxon>Candidatus Scalindua</taxon>
    </lineage>
</organism>
<comment type="function">
    <text evidence="1">Required for the efficient initiation of filament assembly.</text>
</comment>
<keyword evidence="3" id="KW-1005">Bacterial flagellum biogenesis</keyword>
<dbReference type="Pfam" id="PF05130">
    <property type="entry name" value="FlgN"/>
    <property type="match status" value="1"/>
</dbReference>
<dbReference type="SUPFAM" id="SSF140566">
    <property type="entry name" value="FlgN-like"/>
    <property type="match status" value="1"/>
</dbReference>
<name>A0A0B0EFQ9_9BACT</name>
<dbReference type="Proteomes" id="UP000030652">
    <property type="component" value="Unassembled WGS sequence"/>
</dbReference>
<comment type="similarity">
    <text evidence="2">Belongs to the FlgN family.</text>
</comment>
<reference evidence="4 5" key="1">
    <citation type="submission" date="2014-10" db="EMBL/GenBank/DDBJ databases">
        <title>Draft genome of anammox bacterium scalindua brodae, obtained using differential coverage binning of sequence data from two enrichment reactors.</title>
        <authorList>
            <person name="Speth D.R."/>
            <person name="Russ L."/>
            <person name="Kartal B."/>
            <person name="Op den Camp H.J."/>
            <person name="Dutilh B.E."/>
            <person name="Jetten M.S."/>
        </authorList>
    </citation>
    <scope>NUCLEOTIDE SEQUENCE [LARGE SCALE GENOMIC DNA]</scope>
    <source>
        <strain evidence="4">RU1</strain>
    </source>
</reference>
<evidence type="ECO:0000313" key="5">
    <source>
        <dbReference type="Proteomes" id="UP000030652"/>
    </source>
</evidence>
<dbReference type="GO" id="GO:0044780">
    <property type="term" value="P:bacterial-type flagellum assembly"/>
    <property type="evidence" value="ECO:0007669"/>
    <property type="project" value="InterPro"/>
</dbReference>
<sequence length="150" mass="17921">MKNLYTTNREEILAYLIRKQKYYEKILELTEQQDEAIQSNNTKKLSLITTEKENYIKEIKRLDKLNIKIHEELKTNNKSHIPDKRIYSLLNQLHSIIIKIRNCDLDSISQLDSSVRNTKSRLSMLNKRMRAQQSMRLQAVHSPRYVDVFQ</sequence>
<evidence type="ECO:0000313" key="4">
    <source>
        <dbReference type="EMBL" id="KHE91932.1"/>
    </source>
</evidence>
<dbReference type="InterPro" id="IPR036679">
    <property type="entry name" value="FlgN-like_sf"/>
</dbReference>
<gene>
    <name evidence="4" type="ORF">SCABRO_02306</name>
</gene>
<protein>
    <submittedName>
        <fullName evidence="4">FlgN protein</fullName>
    </submittedName>
</protein>
<proteinExistence type="inferred from homology"/>
<dbReference type="AlphaFoldDB" id="A0A0B0EFQ9"/>
<comment type="caution">
    <text evidence="4">The sequence shown here is derived from an EMBL/GenBank/DDBJ whole genome shotgun (WGS) entry which is preliminary data.</text>
</comment>
<dbReference type="InterPro" id="IPR007809">
    <property type="entry name" value="FlgN-like"/>
</dbReference>